<dbReference type="PANTHER" id="PTHR34387">
    <property type="entry name" value="SLR1258 PROTEIN"/>
    <property type="match status" value="1"/>
</dbReference>
<gene>
    <name evidence="2" type="ORF">SAMN04487959_10974</name>
</gene>
<dbReference type="InterPro" id="IPR007497">
    <property type="entry name" value="SIMPL/DUF541"/>
</dbReference>
<dbReference type="STRING" id="442341.SAMN04487959_10974"/>
<keyword evidence="3" id="KW-1185">Reference proteome</keyword>
<dbReference type="GO" id="GO:0006974">
    <property type="term" value="P:DNA damage response"/>
    <property type="evidence" value="ECO:0007669"/>
    <property type="project" value="TreeGrafter"/>
</dbReference>
<dbReference type="EMBL" id="FOPY01000009">
    <property type="protein sequence ID" value="SFH77646.1"/>
    <property type="molecule type" value="Genomic_DNA"/>
</dbReference>
<dbReference type="Proteomes" id="UP000199040">
    <property type="component" value="Unassembled WGS sequence"/>
</dbReference>
<dbReference type="RefSeq" id="WP_092847152.1">
    <property type="nucleotide sequence ID" value="NZ_FOPY01000009.1"/>
</dbReference>
<dbReference type="PANTHER" id="PTHR34387:SF2">
    <property type="entry name" value="SLR1258 PROTEIN"/>
    <property type="match status" value="1"/>
</dbReference>
<reference evidence="2 3" key="1">
    <citation type="submission" date="2016-10" db="EMBL/GenBank/DDBJ databases">
        <authorList>
            <person name="de Groot N.N."/>
        </authorList>
    </citation>
    <scope>NUCLEOTIDE SEQUENCE [LARGE SCALE GENOMIC DNA]</scope>
    <source>
        <strain evidence="2 3">CGMCC 1.6848</strain>
    </source>
</reference>
<protein>
    <recommendedName>
        <fullName evidence="4">SIMPL domain-containing protein</fullName>
    </recommendedName>
</protein>
<accession>A0A1I3CTH9</accession>
<dbReference type="InterPro" id="IPR052022">
    <property type="entry name" value="26kDa_periplasmic_antigen"/>
</dbReference>
<feature type="signal peptide" evidence="1">
    <location>
        <begin position="1"/>
        <end position="25"/>
    </location>
</feature>
<dbReference type="AlphaFoldDB" id="A0A1I3CTH9"/>
<dbReference type="Pfam" id="PF04402">
    <property type="entry name" value="SIMPL"/>
    <property type="match status" value="1"/>
</dbReference>
<dbReference type="Gene3D" id="3.30.70.2970">
    <property type="entry name" value="Protein of unknown function (DUF541), domain 2"/>
    <property type="match status" value="1"/>
</dbReference>
<proteinExistence type="predicted"/>
<evidence type="ECO:0000313" key="2">
    <source>
        <dbReference type="EMBL" id="SFH77646.1"/>
    </source>
</evidence>
<dbReference type="Gene3D" id="3.30.110.170">
    <property type="entry name" value="Protein of unknown function (DUF541), domain 1"/>
    <property type="match status" value="1"/>
</dbReference>
<evidence type="ECO:0000313" key="3">
    <source>
        <dbReference type="Proteomes" id="UP000199040"/>
    </source>
</evidence>
<keyword evidence="1" id="KW-0732">Signal</keyword>
<evidence type="ECO:0000256" key="1">
    <source>
        <dbReference type="SAM" id="SignalP"/>
    </source>
</evidence>
<feature type="chain" id="PRO_5011761875" description="SIMPL domain-containing protein" evidence="1">
    <location>
        <begin position="26"/>
        <end position="257"/>
    </location>
</feature>
<organism evidence="2 3">
    <name type="scientific">Modicisalibacter xianhensis</name>
    <dbReference type="NCBI Taxonomy" id="442341"/>
    <lineage>
        <taxon>Bacteria</taxon>
        <taxon>Pseudomonadati</taxon>
        <taxon>Pseudomonadota</taxon>
        <taxon>Gammaproteobacteria</taxon>
        <taxon>Oceanospirillales</taxon>
        <taxon>Halomonadaceae</taxon>
        <taxon>Modicisalibacter</taxon>
    </lineage>
</organism>
<sequence length="257" mass="27676">MFASMGKTLPLVLLLSTCLAGTASAQIAPQELPQRIQVQAQAEISVAPDMATLQARLWERTPAIAQAAASRTNPEALAQARERLEKRTGELIRALERAGLDSSAISAGSLLIRPDYVQAPSRQGESEAPLVRTQLERPISVRIDTLDRVPTILDALTQAGVDSLDGINYELKDRDAASDQALTKALQKARGKAQLIADTLGIELGRVQNVQENTPPTFAPRMAAMRADGMESKVQAEYRPGEITIETAVSVDWGIAE</sequence>
<name>A0A1I3CTH9_9GAMM</name>
<evidence type="ECO:0008006" key="4">
    <source>
        <dbReference type="Google" id="ProtNLM"/>
    </source>
</evidence>